<dbReference type="InterPro" id="IPR027417">
    <property type="entry name" value="P-loop_NTPase"/>
</dbReference>
<reference evidence="6 7" key="1">
    <citation type="submission" date="2016-11" db="EMBL/GenBank/DDBJ databases">
        <authorList>
            <person name="Jaros S."/>
            <person name="Januszkiewicz K."/>
            <person name="Wedrychowicz H."/>
        </authorList>
    </citation>
    <scope>NUCLEOTIDE SEQUENCE [LARGE SCALE GENOMIC DNA]</scope>
    <source>
        <strain evidence="6 7">DSM 18119</strain>
    </source>
</reference>
<dbReference type="InterPro" id="IPR036187">
    <property type="entry name" value="DNA_mismatch_repair_MutS_sf"/>
</dbReference>
<dbReference type="InterPro" id="IPR000432">
    <property type="entry name" value="DNA_mismatch_repair_MutS_C"/>
</dbReference>
<feature type="transmembrane region" description="Helical" evidence="4">
    <location>
        <begin position="31"/>
        <end position="47"/>
    </location>
</feature>
<dbReference type="Pfam" id="PF00488">
    <property type="entry name" value="MutS_V"/>
    <property type="match status" value="1"/>
</dbReference>
<keyword evidence="4" id="KW-0812">Transmembrane</keyword>
<name>A0A1M5D3F1_9BACT</name>
<dbReference type="OrthoDB" id="9802448at2"/>
<dbReference type="Gene3D" id="1.10.1420.10">
    <property type="match status" value="1"/>
</dbReference>
<dbReference type="STRING" id="1121884.SAMN02745131_03093"/>
<keyword evidence="1" id="KW-0547">Nucleotide-binding</keyword>
<feature type="transmembrane region" description="Helical" evidence="4">
    <location>
        <begin position="216"/>
        <end position="236"/>
    </location>
</feature>
<gene>
    <name evidence="6" type="ORF">SAMN02745131_03093</name>
</gene>
<feature type="transmembrane region" description="Helical" evidence="4">
    <location>
        <begin position="53"/>
        <end position="72"/>
    </location>
</feature>
<dbReference type="Proteomes" id="UP000184048">
    <property type="component" value="Unassembled WGS sequence"/>
</dbReference>
<dbReference type="GO" id="GO:0005829">
    <property type="term" value="C:cytosol"/>
    <property type="evidence" value="ECO:0007669"/>
    <property type="project" value="TreeGrafter"/>
</dbReference>
<dbReference type="PANTHER" id="PTHR11361:SF99">
    <property type="entry name" value="DNA MISMATCH REPAIR PROTEIN"/>
    <property type="match status" value="1"/>
</dbReference>
<keyword evidence="7" id="KW-1185">Reference proteome</keyword>
<keyword evidence="2" id="KW-0067">ATP-binding</keyword>
<evidence type="ECO:0000313" key="6">
    <source>
        <dbReference type="EMBL" id="SHF61488.1"/>
    </source>
</evidence>
<dbReference type="SMART" id="SM00534">
    <property type="entry name" value="MUTSac"/>
    <property type="match status" value="1"/>
</dbReference>
<dbReference type="RefSeq" id="WP_072836242.1">
    <property type="nucleotide sequence ID" value="NZ_FQUU01000014.1"/>
</dbReference>
<dbReference type="InterPro" id="IPR007696">
    <property type="entry name" value="DNA_mismatch_repair_MutS_core"/>
</dbReference>
<evidence type="ECO:0000256" key="1">
    <source>
        <dbReference type="ARBA" id="ARBA00022741"/>
    </source>
</evidence>
<dbReference type="GO" id="GO:0030983">
    <property type="term" value="F:mismatched DNA binding"/>
    <property type="evidence" value="ECO:0007669"/>
    <property type="project" value="InterPro"/>
</dbReference>
<keyword evidence="3" id="KW-0238">DNA-binding</keyword>
<dbReference type="Gene3D" id="3.40.50.300">
    <property type="entry name" value="P-loop containing nucleotide triphosphate hydrolases"/>
    <property type="match status" value="1"/>
</dbReference>
<dbReference type="GO" id="GO:0006298">
    <property type="term" value="P:mismatch repair"/>
    <property type="evidence" value="ECO:0007669"/>
    <property type="project" value="InterPro"/>
</dbReference>
<evidence type="ECO:0000256" key="3">
    <source>
        <dbReference type="ARBA" id="ARBA00023125"/>
    </source>
</evidence>
<dbReference type="EMBL" id="FQUU01000014">
    <property type="protein sequence ID" value="SHF61488.1"/>
    <property type="molecule type" value="Genomic_DNA"/>
</dbReference>
<dbReference type="GO" id="GO:0140664">
    <property type="term" value="F:ATP-dependent DNA damage sensor activity"/>
    <property type="evidence" value="ECO:0007669"/>
    <property type="project" value="InterPro"/>
</dbReference>
<sequence length="600" mass="68235">MQEQSPGTTYKKLIYKHQAHLKELLQKRNRLGWGRLFVFLLTAFIAYKLFVSAGLIGLIPIVIGFGLLLYLISLDTTNNNQIINCKTLIKINEEELQVLEDNYMQRENGNSFAPEQHDYANDLDLFGHASLFQWLNRCHTEQGRMLLAENLLHPLPVSIIMQRQEAIKEVTHEIEWRQQLQSYAVQTAVTIKTQEKAAAWLKEGDIHYKSSAWKPFYIIYSFITLGSLVATIFGYIPVPFFTSLYLLYFTISIILSRNTAEPYIQLSGIVEEIATLHLLVKWIEDKPFQSSLVNQYKQQAGTGEAKAAGNIKELKKILDRFDLRVSIVGRLFFNAFLLWDVRQMIALNEWRSRNRQHLNHWFNMVAAMEVLHTLATLHFNHKDWAFPSFTNQHLVFDGKKIGHPLIPARSRVTNDFDIKGTGVIGLITGSNMAGKSTFLRSIGVNVVLAQAGAPVCADSLTLSPVCLMSSMRIADNLAENTSTFYAELKKLKTIIEAVNRHEPVFILLDEILRGTNSMDRHKGSQALIAQLVKQNAVAVIATHDLELAKMEKQFGTSIENYHFDVQVEGEELYFDYKLKEGVCTSLNASILMKKIGIELQ</sequence>
<protein>
    <submittedName>
        <fullName evidence="6">MutS domain III</fullName>
    </submittedName>
</protein>
<keyword evidence="4" id="KW-0472">Membrane</keyword>
<dbReference type="SUPFAM" id="SSF52540">
    <property type="entry name" value="P-loop containing nucleoside triphosphate hydrolases"/>
    <property type="match status" value="1"/>
</dbReference>
<organism evidence="6 7">
    <name type="scientific">Flavisolibacter ginsengisoli DSM 18119</name>
    <dbReference type="NCBI Taxonomy" id="1121884"/>
    <lineage>
        <taxon>Bacteria</taxon>
        <taxon>Pseudomonadati</taxon>
        <taxon>Bacteroidota</taxon>
        <taxon>Chitinophagia</taxon>
        <taxon>Chitinophagales</taxon>
        <taxon>Chitinophagaceae</taxon>
        <taxon>Flavisolibacter</taxon>
    </lineage>
</organism>
<evidence type="ECO:0000256" key="2">
    <source>
        <dbReference type="ARBA" id="ARBA00022840"/>
    </source>
</evidence>
<evidence type="ECO:0000313" key="7">
    <source>
        <dbReference type="Proteomes" id="UP000184048"/>
    </source>
</evidence>
<dbReference type="SUPFAM" id="SSF48334">
    <property type="entry name" value="DNA repair protein MutS, domain III"/>
    <property type="match status" value="1"/>
</dbReference>
<dbReference type="CDD" id="cd03283">
    <property type="entry name" value="ABC_MutS-like"/>
    <property type="match status" value="1"/>
</dbReference>
<keyword evidence="4" id="KW-1133">Transmembrane helix</keyword>
<feature type="domain" description="DNA mismatch repair proteins mutS family" evidence="5">
    <location>
        <begin position="422"/>
        <end position="600"/>
    </location>
</feature>
<evidence type="ECO:0000259" key="5">
    <source>
        <dbReference type="SMART" id="SM00534"/>
    </source>
</evidence>
<dbReference type="PANTHER" id="PTHR11361">
    <property type="entry name" value="DNA MISMATCH REPAIR PROTEIN MUTS FAMILY MEMBER"/>
    <property type="match status" value="1"/>
</dbReference>
<dbReference type="GO" id="GO:0005524">
    <property type="term" value="F:ATP binding"/>
    <property type="evidence" value="ECO:0007669"/>
    <property type="project" value="UniProtKB-KW"/>
</dbReference>
<accession>A0A1M5D3F1</accession>
<proteinExistence type="predicted"/>
<dbReference type="AlphaFoldDB" id="A0A1M5D3F1"/>
<evidence type="ECO:0000256" key="4">
    <source>
        <dbReference type="SAM" id="Phobius"/>
    </source>
</evidence>
<dbReference type="InterPro" id="IPR045076">
    <property type="entry name" value="MutS"/>
</dbReference>
<dbReference type="Pfam" id="PF05192">
    <property type="entry name" value="MutS_III"/>
    <property type="match status" value="1"/>
</dbReference>